<protein>
    <submittedName>
        <fullName evidence="1">Uncharacterized protein</fullName>
    </submittedName>
</protein>
<name>A0A9X2MGR5_9FIRM</name>
<accession>A0A9X2MGR5</accession>
<dbReference type="RefSeq" id="WP_257560574.1">
    <property type="nucleotide sequence ID" value="NZ_JANKBY010000198.1"/>
</dbReference>
<evidence type="ECO:0000313" key="2">
    <source>
        <dbReference type="Proteomes" id="UP001140817"/>
    </source>
</evidence>
<dbReference type="AlphaFoldDB" id="A0A9X2MGR5"/>
<comment type="caution">
    <text evidence="1">The sequence shown here is derived from an EMBL/GenBank/DDBJ whole genome shotgun (WGS) entry which is preliminary data.</text>
</comment>
<evidence type="ECO:0000313" key="1">
    <source>
        <dbReference type="EMBL" id="MCR1823836.1"/>
    </source>
</evidence>
<proteinExistence type="predicted"/>
<gene>
    <name evidence="1" type="ORF">NSA58_13665</name>
</gene>
<dbReference type="EMBL" id="JANKBY010000198">
    <property type="protein sequence ID" value="MCR1823836.1"/>
    <property type="molecule type" value="Genomic_DNA"/>
</dbReference>
<reference evidence="1" key="1">
    <citation type="submission" date="2022-07" db="EMBL/GenBank/DDBJ databases">
        <title>Enhanced cultured diversity of the mouse gut microbiota enables custom-made synthetic communities.</title>
        <authorList>
            <person name="Afrizal A."/>
        </authorList>
    </citation>
    <scope>NUCLEOTIDE SEQUENCE</scope>
    <source>
        <strain evidence="1">DSM 29186</strain>
    </source>
</reference>
<dbReference type="Proteomes" id="UP001140817">
    <property type="component" value="Unassembled WGS sequence"/>
</dbReference>
<sequence>MSNISILNWNTIEENEYTLIRDNNNIKTAQQNVKRAKNPLADKMFATVIKSYMTNRPVMSDVADVINTEWSMIKKVDNLNESIKKLLDSIFYSDLKNMFFECDEKKVNLWIIIEEKNFSNTKKYIRTIREVSKENDLEVEYLIFDLEDKDKVMEQLNMENRNFTEYI</sequence>
<organism evidence="1 2">
    <name type="scientific">Terrisporobacter muris</name>
    <dbReference type="NCBI Taxonomy" id="2963284"/>
    <lineage>
        <taxon>Bacteria</taxon>
        <taxon>Bacillati</taxon>
        <taxon>Bacillota</taxon>
        <taxon>Clostridia</taxon>
        <taxon>Peptostreptococcales</taxon>
        <taxon>Peptostreptococcaceae</taxon>
        <taxon>Terrisporobacter</taxon>
    </lineage>
</organism>
<keyword evidence="2" id="KW-1185">Reference proteome</keyword>